<keyword evidence="6" id="KW-1185">Reference proteome</keyword>
<gene>
    <name evidence="5" type="ORF">D9Q98_007271</name>
</gene>
<dbReference type="PANTHER" id="PTHR23315">
    <property type="entry name" value="U BOX DOMAIN-CONTAINING"/>
    <property type="match status" value="1"/>
</dbReference>
<dbReference type="OrthoDB" id="522946at2759"/>
<reference evidence="5" key="1">
    <citation type="journal article" date="2019" name="Plant J.">
        <title>Chlorella vulgaris genome assembly and annotation reveals the molecular basis for metabolic acclimation to high light conditions.</title>
        <authorList>
            <person name="Cecchin M."/>
            <person name="Marcolungo L."/>
            <person name="Rossato M."/>
            <person name="Girolomoni L."/>
            <person name="Cosentino E."/>
            <person name="Cuine S."/>
            <person name="Li-Beisson Y."/>
            <person name="Delledonne M."/>
            <person name="Ballottari M."/>
        </authorList>
    </citation>
    <scope>NUCLEOTIDE SEQUENCE</scope>
    <source>
        <strain evidence="5">211/11P</strain>
    </source>
</reference>
<feature type="repeat" description="ARM" evidence="2">
    <location>
        <begin position="620"/>
        <end position="663"/>
    </location>
</feature>
<name>A0A9D4YVL6_CHLVU</name>
<feature type="repeat" description="ARM" evidence="2">
    <location>
        <begin position="842"/>
        <end position="884"/>
    </location>
</feature>
<evidence type="ECO:0000256" key="2">
    <source>
        <dbReference type="PROSITE-ProRule" id="PRU00259"/>
    </source>
</evidence>
<feature type="repeat" description="ARM" evidence="2">
    <location>
        <begin position="884"/>
        <end position="917"/>
    </location>
</feature>
<sequence>MQKKQGTLFHPQLMRRRRNSHCESVSNVSARQASHCIESAAMEALSLATRGSGRGLPPAVAAAVAAADSLRLCDSIRAAALEVPTCRRDCRTLSRFVGKVMLVMEALHAAMEQQQAAARAAAATAAAAGSSSGTAQPPINADVAFGSPLPEAFLVPADKQQAQPPLLPPDALLVAWAEAAGDVRGALSAVADLVAACGSMGRLQAVLEAEEMRGRFAAAARDLGQALMGLHALRPVAPADVAEDAATAQRQLAALRFSPSSQQEALAGALLRAAALQRVWRRSGGELAPLLLEALALAGLDMAAEAAKGQAWPEPPNWLEFEVRRMCDGAAAAAAAGDAVTEFFYLQVTLSLLAVICGAWSPERQLAAASNAASSLSIVANGGADGAENVRQQQSQQSQQQPQAQALVGGKAVQQGQGLLARRLQQHLAAWAHIGSSGAGSGDVLVSLGGQEAPPLPASSLAVLDRLTEDTLALLLSAVRQQGSHSLVHIDPADPSSVVDALAGPSELSQFTAALLIEERVEGGTDGERAALAKLDAVPKLMAVLQGTRQPALRTTIATALRHWARDSTMRQALASAGAIPALILLLQCNSSSARQAAARAISNIVVHSEANKIEAAKFGAIHCLARMLEVHEAPLLQEAAAAALANLAANSGEAQSLIASAGAIPLLVEVLRCGTLPAKQHAARAIRNLAGRDTQNKLRMAEAGAIPLLVALMAGGGDGDRATRQAAASALSNIACNCEETQRQIVTEGALPVLCELMLPSCPCGATCREAAAWTLSNLACSAEVRAELGKDPAVLEGVVAGLVELLQSRSDSAGQAAARAIKNMSAGHHNSSKGMIAAAGVVPLLVDLLRSPKDQSRKAAASALWNLAYRNNPNRKAIVLAGAIPLLVQLLRPESSEGCRQEAARALSNLSCNNEVNQGNQMVEEGAVPLLVGMMESAGPTGKEAAVGAISNLACIKSHQQAILEAGAAPLLLQLLQPGASSGCQEAAARGFGNLVCDSLSDTLRPVAYQAIPLLVRVMSSGSEGARQAAARAISNLVCSDVTIQVMVAKSGAAPALLELCKSPGEDLREAAAVALWDLAYDCSLGREAIARAGAVPWLAQLLLFGGQGAKEAAAACLAELAAVGPVVQQQIRDAGTVSLLQNLQSSSVPEVALAATEALRSLEVNSSRDSSRASSTSHTTASGTVSGTISNTAASSSATAAAAAAAAAAADEPSLARQSGGSSSGAATFAKSSSFGRRSAQALSLEQVPPELADAEAVGASVAVNSPPRAAHLLPPRPTGLPSPRISPRAALQ</sequence>
<feature type="region of interest" description="Disordered" evidence="3">
    <location>
        <begin position="1168"/>
        <end position="1190"/>
    </location>
</feature>
<feature type="domain" description="U-box" evidence="4">
    <location>
        <begin position="594"/>
        <end position="802"/>
    </location>
</feature>
<comment type="caution">
    <text evidence="5">The sequence shown here is derived from an EMBL/GenBank/DDBJ whole genome shotgun (WGS) entry which is preliminary data.</text>
</comment>
<evidence type="ECO:0000256" key="3">
    <source>
        <dbReference type="SAM" id="MobiDB-lite"/>
    </source>
</evidence>
<dbReference type="InterPro" id="IPR011989">
    <property type="entry name" value="ARM-like"/>
</dbReference>
<dbReference type="InterPro" id="IPR016024">
    <property type="entry name" value="ARM-type_fold"/>
</dbReference>
<dbReference type="PANTHER" id="PTHR23315:SF7">
    <property type="entry name" value="U-BOX DOMAIN-CONTAINING PROTEIN 4"/>
    <property type="match status" value="1"/>
</dbReference>
<dbReference type="Pfam" id="PF00514">
    <property type="entry name" value="Arm"/>
    <property type="match status" value="3"/>
</dbReference>
<feature type="repeat" description="ARM" evidence="2">
    <location>
        <begin position="663"/>
        <end position="705"/>
    </location>
</feature>
<dbReference type="InterPro" id="IPR058678">
    <property type="entry name" value="ARM_PUB"/>
</dbReference>
<dbReference type="Pfam" id="PF25598">
    <property type="entry name" value="ARM_PUB"/>
    <property type="match status" value="1"/>
</dbReference>
<evidence type="ECO:0000256" key="1">
    <source>
        <dbReference type="ARBA" id="ARBA00022786"/>
    </source>
</evidence>
<reference evidence="5" key="2">
    <citation type="submission" date="2020-11" db="EMBL/GenBank/DDBJ databases">
        <authorList>
            <person name="Cecchin M."/>
            <person name="Marcolungo L."/>
            <person name="Rossato M."/>
            <person name="Girolomoni L."/>
            <person name="Cosentino E."/>
            <person name="Cuine S."/>
            <person name="Li-Beisson Y."/>
            <person name="Delledonne M."/>
            <person name="Ballottari M."/>
        </authorList>
    </citation>
    <scope>NUCLEOTIDE SEQUENCE</scope>
    <source>
        <strain evidence="5">211/11P</strain>
        <tissue evidence="5">Whole cell</tissue>
    </source>
</reference>
<dbReference type="Proteomes" id="UP001055712">
    <property type="component" value="Unassembled WGS sequence"/>
</dbReference>
<proteinExistence type="predicted"/>
<evidence type="ECO:0000259" key="4">
    <source>
        <dbReference type="Pfam" id="PF25598"/>
    </source>
</evidence>
<dbReference type="PROSITE" id="PS50176">
    <property type="entry name" value="ARM_REPEAT"/>
    <property type="match status" value="9"/>
</dbReference>
<feature type="compositionally biased region" description="Low complexity" evidence="3">
    <location>
        <begin position="1175"/>
        <end position="1190"/>
    </location>
</feature>
<feature type="repeat" description="ARM" evidence="2">
    <location>
        <begin position="705"/>
        <end position="750"/>
    </location>
</feature>
<dbReference type="SUPFAM" id="SSF48371">
    <property type="entry name" value="ARM repeat"/>
    <property type="match status" value="3"/>
</dbReference>
<keyword evidence="1" id="KW-0833">Ubl conjugation pathway</keyword>
<protein>
    <recommendedName>
        <fullName evidence="4">U-box domain-containing protein</fullName>
    </recommendedName>
</protein>
<feature type="region of interest" description="Disordered" evidence="3">
    <location>
        <begin position="1270"/>
        <end position="1296"/>
    </location>
</feature>
<organism evidence="5 6">
    <name type="scientific">Chlorella vulgaris</name>
    <name type="common">Green alga</name>
    <dbReference type="NCBI Taxonomy" id="3077"/>
    <lineage>
        <taxon>Eukaryota</taxon>
        <taxon>Viridiplantae</taxon>
        <taxon>Chlorophyta</taxon>
        <taxon>core chlorophytes</taxon>
        <taxon>Trebouxiophyceae</taxon>
        <taxon>Chlorellales</taxon>
        <taxon>Chlorellaceae</taxon>
        <taxon>Chlorella clade</taxon>
        <taxon>Chlorella</taxon>
    </lineage>
</organism>
<evidence type="ECO:0000313" key="6">
    <source>
        <dbReference type="Proteomes" id="UP001055712"/>
    </source>
</evidence>
<dbReference type="SMART" id="SM00185">
    <property type="entry name" value="ARM"/>
    <property type="match status" value="15"/>
</dbReference>
<feature type="repeat" description="ARM" evidence="2">
    <location>
        <begin position="1012"/>
        <end position="1054"/>
    </location>
</feature>
<accession>A0A9D4YVL6</accession>
<dbReference type="Pfam" id="PF13513">
    <property type="entry name" value="HEAT_EZ"/>
    <property type="match status" value="1"/>
</dbReference>
<evidence type="ECO:0000313" key="5">
    <source>
        <dbReference type="EMBL" id="KAI3428444.1"/>
    </source>
</evidence>
<feature type="repeat" description="ARM" evidence="2">
    <location>
        <begin position="928"/>
        <end position="970"/>
    </location>
</feature>
<feature type="repeat" description="ARM" evidence="2">
    <location>
        <begin position="578"/>
        <end position="620"/>
    </location>
</feature>
<feature type="repeat" description="ARM" evidence="2">
    <location>
        <begin position="799"/>
        <end position="842"/>
    </location>
</feature>
<dbReference type="InterPro" id="IPR000225">
    <property type="entry name" value="Armadillo"/>
</dbReference>
<dbReference type="EMBL" id="SIDB01000009">
    <property type="protein sequence ID" value="KAI3428444.1"/>
    <property type="molecule type" value="Genomic_DNA"/>
</dbReference>
<dbReference type="Gene3D" id="1.25.10.10">
    <property type="entry name" value="Leucine-rich Repeat Variant"/>
    <property type="match status" value="4"/>
</dbReference>